<dbReference type="GO" id="GO:0004053">
    <property type="term" value="F:arginase activity"/>
    <property type="evidence" value="ECO:0007669"/>
    <property type="project" value="TreeGrafter"/>
</dbReference>
<comment type="caution">
    <text evidence="6">The sequence shown here is derived from an EMBL/GenBank/DDBJ whole genome shotgun (WGS) entry which is preliminary data.</text>
</comment>
<evidence type="ECO:0000256" key="5">
    <source>
        <dbReference type="SAM" id="MobiDB-lite"/>
    </source>
</evidence>
<keyword evidence="2" id="KW-0378">Hydrolase</keyword>
<feature type="non-terminal residue" evidence="6">
    <location>
        <position position="208"/>
    </location>
</feature>
<accession>A0A6I4NZ64</accession>
<dbReference type="PANTHER" id="PTHR43782">
    <property type="entry name" value="ARGINASE"/>
    <property type="match status" value="1"/>
</dbReference>
<evidence type="ECO:0000256" key="3">
    <source>
        <dbReference type="ARBA" id="ARBA00023211"/>
    </source>
</evidence>
<evidence type="ECO:0000313" key="6">
    <source>
        <dbReference type="EMBL" id="MWB99616.1"/>
    </source>
</evidence>
<comment type="similarity">
    <text evidence="4">Belongs to the arginase family.</text>
</comment>
<evidence type="ECO:0000256" key="4">
    <source>
        <dbReference type="PROSITE-ProRule" id="PRU00742"/>
    </source>
</evidence>
<dbReference type="InterPro" id="IPR023696">
    <property type="entry name" value="Ureohydrolase_dom_sf"/>
</dbReference>
<gene>
    <name evidence="6" type="ORF">GB864_13780</name>
</gene>
<dbReference type="SUPFAM" id="SSF52768">
    <property type="entry name" value="Arginase/deacetylase"/>
    <property type="match status" value="1"/>
</dbReference>
<name>A0A6I4NZ64_9MICO</name>
<dbReference type="PANTHER" id="PTHR43782:SF3">
    <property type="entry name" value="ARGINASE"/>
    <property type="match status" value="1"/>
</dbReference>
<evidence type="ECO:0000313" key="7">
    <source>
        <dbReference type="Proteomes" id="UP000438182"/>
    </source>
</evidence>
<keyword evidence="3" id="KW-0464">Manganese</keyword>
<reference evidence="6 7" key="1">
    <citation type="submission" date="2019-12" db="EMBL/GenBank/DDBJ databases">
        <authorList>
            <person name="Kim Y.S."/>
        </authorList>
    </citation>
    <scope>NUCLEOTIDE SEQUENCE [LARGE SCALE GENOMIC DNA]</scope>
    <source>
        <strain evidence="6 7">MMS17-SY077</strain>
    </source>
</reference>
<keyword evidence="7" id="KW-1185">Reference proteome</keyword>
<protein>
    <submittedName>
        <fullName evidence="6">Arginase family protein</fullName>
    </submittedName>
</protein>
<dbReference type="RefSeq" id="WP_160426029.1">
    <property type="nucleotide sequence ID" value="NZ_WSTA01000069.1"/>
</dbReference>
<proteinExistence type="inferred from homology"/>
<dbReference type="EMBL" id="WSTA01000069">
    <property type="protein sequence ID" value="MWB99616.1"/>
    <property type="molecule type" value="Genomic_DNA"/>
</dbReference>
<dbReference type="Gene3D" id="3.40.800.10">
    <property type="entry name" value="Ureohydrolase domain"/>
    <property type="match status" value="1"/>
</dbReference>
<keyword evidence="1" id="KW-0479">Metal-binding</keyword>
<dbReference type="Proteomes" id="UP000438182">
    <property type="component" value="Unassembled WGS sequence"/>
</dbReference>
<dbReference type="Pfam" id="PF00491">
    <property type="entry name" value="Arginase"/>
    <property type="match status" value="1"/>
</dbReference>
<organism evidence="6 7">
    <name type="scientific">Agromyces seonyuensis</name>
    <dbReference type="NCBI Taxonomy" id="2662446"/>
    <lineage>
        <taxon>Bacteria</taxon>
        <taxon>Bacillati</taxon>
        <taxon>Actinomycetota</taxon>
        <taxon>Actinomycetes</taxon>
        <taxon>Micrococcales</taxon>
        <taxon>Microbacteriaceae</taxon>
        <taxon>Agromyces</taxon>
    </lineage>
</organism>
<evidence type="ECO:0000256" key="2">
    <source>
        <dbReference type="ARBA" id="ARBA00022801"/>
    </source>
</evidence>
<evidence type="ECO:0000256" key="1">
    <source>
        <dbReference type="ARBA" id="ARBA00022723"/>
    </source>
</evidence>
<sequence>MIAILSAPSNLGLRPPEPGGVPGTAKAPEALRAAGLYRRLAEEVGAIDAGLVLAGRYVDDDDRRPAGRIRNQDAILDHTARLASRIDDLVGEGHAPLVLGGDCSILLGPALALAGTGAGLVHLDGHTDFRHVGSAGPVASLGGEDLAAVVGLHLPAISDIDGRGPYVAPDRAAHLGCRDDDGNAAEAAGVLGAVVPASRAMRLDPGEA</sequence>
<dbReference type="AlphaFoldDB" id="A0A6I4NZ64"/>
<dbReference type="InterPro" id="IPR006035">
    <property type="entry name" value="Ureohydrolase"/>
</dbReference>
<dbReference type="GO" id="GO:0005737">
    <property type="term" value="C:cytoplasm"/>
    <property type="evidence" value="ECO:0007669"/>
    <property type="project" value="TreeGrafter"/>
</dbReference>
<dbReference type="PROSITE" id="PS51409">
    <property type="entry name" value="ARGINASE_2"/>
    <property type="match status" value="1"/>
</dbReference>
<dbReference type="GO" id="GO:0030145">
    <property type="term" value="F:manganese ion binding"/>
    <property type="evidence" value="ECO:0007669"/>
    <property type="project" value="TreeGrafter"/>
</dbReference>
<feature type="region of interest" description="Disordered" evidence="5">
    <location>
        <begin position="1"/>
        <end position="26"/>
    </location>
</feature>